<gene>
    <name evidence="1" type="ORF">AVDCRST_MAG96-2673</name>
</gene>
<sequence>MKEQFKQCFKRKTGFAFCFSFFASVIAEESLETDKAYFIDVRKCTLYLTE</sequence>
<reference evidence="1" key="1">
    <citation type="submission" date="2020-02" db="EMBL/GenBank/DDBJ databases">
        <authorList>
            <person name="Meier V. D."/>
        </authorList>
    </citation>
    <scope>NUCLEOTIDE SEQUENCE</scope>
    <source>
        <strain evidence="1">AVDCRST_MAG96</strain>
    </source>
</reference>
<protein>
    <submittedName>
        <fullName evidence="1">Uncharacterized protein</fullName>
    </submittedName>
</protein>
<name>A0A6J4T7X9_9BACT</name>
<organism evidence="1">
    <name type="scientific">uncultured Segetibacter sp</name>
    <dbReference type="NCBI Taxonomy" id="481133"/>
    <lineage>
        <taxon>Bacteria</taxon>
        <taxon>Pseudomonadati</taxon>
        <taxon>Bacteroidota</taxon>
        <taxon>Chitinophagia</taxon>
        <taxon>Chitinophagales</taxon>
        <taxon>Chitinophagaceae</taxon>
        <taxon>Segetibacter</taxon>
        <taxon>environmental samples</taxon>
    </lineage>
</organism>
<accession>A0A6J4T7X9</accession>
<dbReference type="AlphaFoldDB" id="A0A6J4T7X9"/>
<evidence type="ECO:0000313" key="1">
    <source>
        <dbReference type="EMBL" id="CAA9515717.1"/>
    </source>
</evidence>
<proteinExistence type="predicted"/>
<dbReference type="EMBL" id="CADCVN010001046">
    <property type="protein sequence ID" value="CAA9515717.1"/>
    <property type="molecule type" value="Genomic_DNA"/>
</dbReference>